<dbReference type="KEGG" id="aba:Acid345_2505"/>
<gene>
    <name evidence="4" type="ordered locus">Acid345_2505</name>
</gene>
<sequence>MFSRRLVTMHLRNSSFPLRALPLVLLGALAFGQNTSQPQNQNSQPPAGQQGKSDGGLIMPIDDGSQPAQGQQQQNSAQPQPGQQGKTDNGLVMPIENGQSEAPVPKSPNQPGDTVNVPASSSRGNGQNPDSEVGGVYTFKKQVEEVRLHATVVDDRQRLITTLDKTSFTVYENGEPQQITSFRHEDIPVALGVVIDNSGSMRDKRPAVNAATINLVKASNPEDEVFVVNFNDDYYLDQDYTDSVAKLKEALEKYETRGGTALYDAVLASNAHLMKAPKLEKKVLFIVTDGEDDASLNTLEQTIRKVQQENGPTIYTIGILDETGGHKRRAQRALREMAESTGGVAFFPQSLDEVSRITQQIAHDIRNQYTISYKPTNPQARGGYRQVKVEAKSKGFKALQVRTRAGYYAGQTQSAANPPVRKPETNAAVR</sequence>
<keyword evidence="2" id="KW-0732">Signal</keyword>
<evidence type="ECO:0000256" key="1">
    <source>
        <dbReference type="SAM" id="MobiDB-lite"/>
    </source>
</evidence>
<feature type="region of interest" description="Disordered" evidence="1">
    <location>
        <begin position="35"/>
        <end position="134"/>
    </location>
</feature>
<dbReference type="OrthoDB" id="110718at2"/>
<reference evidence="4 5" key="1">
    <citation type="journal article" date="2009" name="Appl. Environ. Microbiol.">
        <title>Three genomes from the phylum Acidobacteria provide insight into the lifestyles of these microorganisms in soils.</title>
        <authorList>
            <person name="Ward N.L."/>
            <person name="Challacombe J.F."/>
            <person name="Janssen P.H."/>
            <person name="Henrissat B."/>
            <person name="Coutinho P.M."/>
            <person name="Wu M."/>
            <person name="Xie G."/>
            <person name="Haft D.H."/>
            <person name="Sait M."/>
            <person name="Badger J."/>
            <person name="Barabote R.D."/>
            <person name="Bradley B."/>
            <person name="Brettin T.S."/>
            <person name="Brinkac L.M."/>
            <person name="Bruce D."/>
            <person name="Creasy T."/>
            <person name="Daugherty S.C."/>
            <person name="Davidsen T.M."/>
            <person name="DeBoy R.T."/>
            <person name="Detter J.C."/>
            <person name="Dodson R.J."/>
            <person name="Durkin A.S."/>
            <person name="Ganapathy A."/>
            <person name="Gwinn-Giglio M."/>
            <person name="Han C.S."/>
            <person name="Khouri H."/>
            <person name="Kiss H."/>
            <person name="Kothari S.P."/>
            <person name="Madupu R."/>
            <person name="Nelson K.E."/>
            <person name="Nelson W.C."/>
            <person name="Paulsen I."/>
            <person name="Penn K."/>
            <person name="Ren Q."/>
            <person name="Rosovitz M.J."/>
            <person name="Selengut J.D."/>
            <person name="Shrivastava S."/>
            <person name="Sullivan S.A."/>
            <person name="Tapia R."/>
            <person name="Thompson L.S."/>
            <person name="Watkins K.L."/>
            <person name="Yang Q."/>
            <person name="Yu C."/>
            <person name="Zafar N."/>
            <person name="Zhou L."/>
            <person name="Kuske C.R."/>
        </authorList>
    </citation>
    <scope>NUCLEOTIDE SEQUENCE [LARGE SCALE GENOMIC DNA]</scope>
    <source>
        <strain evidence="4 5">Ellin345</strain>
    </source>
</reference>
<dbReference type="STRING" id="204669.Acid345_2505"/>
<dbReference type="AlphaFoldDB" id="Q1INP4"/>
<dbReference type="InterPro" id="IPR002035">
    <property type="entry name" value="VWF_A"/>
</dbReference>
<feature type="chain" id="PRO_5004191336" evidence="2">
    <location>
        <begin position="21"/>
        <end position="430"/>
    </location>
</feature>
<organism evidence="4 5">
    <name type="scientific">Koribacter versatilis (strain Ellin345)</name>
    <dbReference type="NCBI Taxonomy" id="204669"/>
    <lineage>
        <taxon>Bacteria</taxon>
        <taxon>Pseudomonadati</taxon>
        <taxon>Acidobacteriota</taxon>
        <taxon>Terriglobia</taxon>
        <taxon>Terriglobales</taxon>
        <taxon>Candidatus Korobacteraceae</taxon>
        <taxon>Candidatus Korobacter</taxon>
    </lineage>
</organism>
<feature type="compositionally biased region" description="Low complexity" evidence="1">
    <location>
        <begin position="35"/>
        <end position="51"/>
    </location>
</feature>
<evidence type="ECO:0000259" key="3">
    <source>
        <dbReference type="PROSITE" id="PS50234"/>
    </source>
</evidence>
<feature type="region of interest" description="Disordered" evidence="1">
    <location>
        <begin position="410"/>
        <end position="430"/>
    </location>
</feature>
<proteinExistence type="predicted"/>
<dbReference type="HOGENOM" id="CLU_049429_1_1_0"/>
<dbReference type="Proteomes" id="UP000002432">
    <property type="component" value="Chromosome"/>
</dbReference>
<feature type="domain" description="VWFA" evidence="3">
    <location>
        <begin position="190"/>
        <end position="361"/>
    </location>
</feature>
<dbReference type="Gene3D" id="3.40.50.410">
    <property type="entry name" value="von Willebrand factor, type A domain"/>
    <property type="match status" value="1"/>
</dbReference>
<dbReference type="InterPro" id="IPR036465">
    <property type="entry name" value="vWFA_dom_sf"/>
</dbReference>
<feature type="compositionally biased region" description="Polar residues" evidence="1">
    <location>
        <begin position="107"/>
        <end position="130"/>
    </location>
</feature>
<keyword evidence="5" id="KW-1185">Reference proteome</keyword>
<evidence type="ECO:0000256" key="2">
    <source>
        <dbReference type="SAM" id="SignalP"/>
    </source>
</evidence>
<dbReference type="CDD" id="cd00198">
    <property type="entry name" value="vWFA"/>
    <property type="match status" value="1"/>
</dbReference>
<evidence type="ECO:0000313" key="5">
    <source>
        <dbReference type="Proteomes" id="UP000002432"/>
    </source>
</evidence>
<dbReference type="SMART" id="SM00327">
    <property type="entry name" value="VWA"/>
    <property type="match status" value="1"/>
</dbReference>
<feature type="compositionally biased region" description="Low complexity" evidence="1">
    <location>
        <begin position="64"/>
        <end position="85"/>
    </location>
</feature>
<dbReference type="Pfam" id="PF13519">
    <property type="entry name" value="VWA_2"/>
    <property type="match status" value="1"/>
</dbReference>
<accession>Q1INP4</accession>
<name>Q1INP4_KORVE</name>
<dbReference type="EnsemblBacteria" id="ABF41506">
    <property type="protein sequence ID" value="ABF41506"/>
    <property type="gene ID" value="Acid345_2505"/>
</dbReference>
<dbReference type="PROSITE" id="PS50234">
    <property type="entry name" value="VWFA"/>
    <property type="match status" value="1"/>
</dbReference>
<dbReference type="NCBIfam" id="TIGR03436">
    <property type="entry name" value="acidobact_VWFA"/>
    <property type="match status" value="1"/>
</dbReference>
<dbReference type="eggNOG" id="COG2304">
    <property type="taxonomic scope" value="Bacteria"/>
</dbReference>
<dbReference type="InterPro" id="IPR017802">
    <property type="entry name" value="VWFA-rel_acidobac-type"/>
</dbReference>
<protein>
    <submittedName>
        <fullName evidence="4">von Willebrand factor, type A</fullName>
    </submittedName>
</protein>
<dbReference type="SUPFAM" id="SSF53300">
    <property type="entry name" value="vWA-like"/>
    <property type="match status" value="1"/>
</dbReference>
<feature type="signal peptide" evidence="2">
    <location>
        <begin position="1"/>
        <end position="20"/>
    </location>
</feature>
<dbReference type="EMBL" id="CP000360">
    <property type="protein sequence ID" value="ABF41506.1"/>
    <property type="molecule type" value="Genomic_DNA"/>
</dbReference>
<evidence type="ECO:0000313" key="4">
    <source>
        <dbReference type="EMBL" id="ABF41506.1"/>
    </source>
</evidence>